<dbReference type="InterPro" id="IPR050373">
    <property type="entry name" value="Fibrinogen_C-term_domain"/>
</dbReference>
<feature type="domain" description="Fibrinogen C-terminal" evidence="1">
    <location>
        <begin position="17"/>
        <end position="73"/>
    </location>
</feature>
<dbReference type="OrthoDB" id="6130531at2759"/>
<dbReference type="InterPro" id="IPR002181">
    <property type="entry name" value="Fibrinogen_a/b/g_C_dom"/>
</dbReference>
<sequence length="73" mass="8307">MQLSLSFRRPILAFSLWIPGNNALHQLTSSGDYELRVDLRAGDESVYATYQNFRVDPPADHYRLHLGSYHGTA</sequence>
<comment type="caution">
    <text evidence="2">The sequence shown here is derived from an EMBL/GenBank/DDBJ whole genome shotgun (WGS) entry which is preliminary data.</text>
</comment>
<protein>
    <recommendedName>
        <fullName evidence="1">Fibrinogen C-terminal domain-containing protein</fullName>
    </recommendedName>
</protein>
<dbReference type="EMBL" id="AZIM01032585">
    <property type="protein sequence ID" value="ETE56238.1"/>
    <property type="molecule type" value="Genomic_DNA"/>
</dbReference>
<dbReference type="InterPro" id="IPR014716">
    <property type="entry name" value="Fibrinogen_a/b/g_C_1"/>
</dbReference>
<keyword evidence="3" id="KW-1185">Reference proteome</keyword>
<proteinExistence type="predicted"/>
<evidence type="ECO:0000313" key="3">
    <source>
        <dbReference type="Proteomes" id="UP000018936"/>
    </source>
</evidence>
<evidence type="ECO:0000259" key="1">
    <source>
        <dbReference type="Pfam" id="PF00147"/>
    </source>
</evidence>
<feature type="non-terminal residue" evidence="2">
    <location>
        <position position="73"/>
    </location>
</feature>
<dbReference type="PANTHER" id="PTHR19143:SF254">
    <property type="entry name" value="TENASCIN-R"/>
    <property type="match status" value="1"/>
</dbReference>
<feature type="non-terminal residue" evidence="2">
    <location>
        <position position="1"/>
    </location>
</feature>
<dbReference type="Gene3D" id="3.90.215.10">
    <property type="entry name" value="Gamma Fibrinogen, chain A, domain 1"/>
    <property type="match status" value="1"/>
</dbReference>
<gene>
    <name evidence="2" type="ORF">L345_18051</name>
</gene>
<dbReference type="Pfam" id="PF00147">
    <property type="entry name" value="Fibrinogen_C"/>
    <property type="match status" value="1"/>
</dbReference>
<dbReference type="GO" id="GO:0005615">
    <property type="term" value="C:extracellular space"/>
    <property type="evidence" value="ECO:0007669"/>
    <property type="project" value="TreeGrafter"/>
</dbReference>
<reference evidence="2 3" key="1">
    <citation type="journal article" date="2013" name="Proc. Natl. Acad. Sci. U.S.A.">
        <title>The king cobra genome reveals dynamic gene evolution and adaptation in the snake venom system.</title>
        <authorList>
            <person name="Vonk F.J."/>
            <person name="Casewell N.R."/>
            <person name="Henkel C.V."/>
            <person name="Heimberg A.M."/>
            <person name="Jansen H.J."/>
            <person name="McCleary R.J."/>
            <person name="Kerkkamp H.M."/>
            <person name="Vos R.A."/>
            <person name="Guerreiro I."/>
            <person name="Calvete J.J."/>
            <person name="Wuster W."/>
            <person name="Woods A.E."/>
            <person name="Logan J.M."/>
            <person name="Harrison R.A."/>
            <person name="Castoe T.A."/>
            <person name="de Koning A.P."/>
            <person name="Pollock D.D."/>
            <person name="Yandell M."/>
            <person name="Calderon D."/>
            <person name="Renjifo C."/>
            <person name="Currier R.B."/>
            <person name="Salgado D."/>
            <person name="Pla D."/>
            <person name="Sanz L."/>
            <person name="Hyder A.S."/>
            <person name="Ribeiro J.M."/>
            <person name="Arntzen J.W."/>
            <person name="van den Thillart G.E."/>
            <person name="Boetzer M."/>
            <person name="Pirovano W."/>
            <person name="Dirks R.P."/>
            <person name="Spaink H.P."/>
            <person name="Duboule D."/>
            <person name="McGlinn E."/>
            <person name="Kini R.M."/>
            <person name="Richardson M.K."/>
        </authorList>
    </citation>
    <scope>NUCLEOTIDE SEQUENCE</scope>
    <source>
        <tissue evidence="2">Blood</tissue>
    </source>
</reference>
<dbReference type="InterPro" id="IPR036056">
    <property type="entry name" value="Fibrinogen-like_C"/>
</dbReference>
<evidence type="ECO:0000313" key="2">
    <source>
        <dbReference type="EMBL" id="ETE56238.1"/>
    </source>
</evidence>
<dbReference type="Proteomes" id="UP000018936">
    <property type="component" value="Unassembled WGS sequence"/>
</dbReference>
<dbReference type="PANTHER" id="PTHR19143">
    <property type="entry name" value="FIBRINOGEN/TENASCIN/ANGIOPOEITIN"/>
    <property type="match status" value="1"/>
</dbReference>
<organism evidence="2 3">
    <name type="scientific">Ophiophagus hannah</name>
    <name type="common">King cobra</name>
    <name type="synonym">Naja hannah</name>
    <dbReference type="NCBI Taxonomy" id="8665"/>
    <lineage>
        <taxon>Eukaryota</taxon>
        <taxon>Metazoa</taxon>
        <taxon>Chordata</taxon>
        <taxon>Craniata</taxon>
        <taxon>Vertebrata</taxon>
        <taxon>Euteleostomi</taxon>
        <taxon>Lepidosauria</taxon>
        <taxon>Squamata</taxon>
        <taxon>Bifurcata</taxon>
        <taxon>Unidentata</taxon>
        <taxon>Episquamata</taxon>
        <taxon>Toxicofera</taxon>
        <taxon>Serpentes</taxon>
        <taxon>Colubroidea</taxon>
        <taxon>Elapidae</taxon>
        <taxon>Elapinae</taxon>
        <taxon>Ophiophagus</taxon>
    </lineage>
</organism>
<dbReference type="SUPFAM" id="SSF56496">
    <property type="entry name" value="Fibrinogen C-terminal domain-like"/>
    <property type="match status" value="1"/>
</dbReference>
<accession>V8N3K2</accession>
<name>V8N3K2_OPHHA</name>
<dbReference type="AlphaFoldDB" id="V8N3K2"/>